<evidence type="ECO:0000313" key="8">
    <source>
        <dbReference type="Proteomes" id="UP000031307"/>
    </source>
</evidence>
<evidence type="ECO:0000256" key="5">
    <source>
        <dbReference type="ARBA" id="ARBA00023295"/>
    </source>
</evidence>
<dbReference type="GO" id="GO:0009254">
    <property type="term" value="P:peptidoglycan turnover"/>
    <property type="evidence" value="ECO:0007669"/>
    <property type="project" value="TreeGrafter"/>
</dbReference>
<dbReference type="EC" id="3.2.1.52" evidence="3"/>
<dbReference type="InterPro" id="IPR001764">
    <property type="entry name" value="Glyco_hydro_3_N"/>
</dbReference>
<dbReference type="EMBL" id="JSAM01000099">
    <property type="protein sequence ID" value="KIA76905.1"/>
    <property type="molecule type" value="Genomic_DNA"/>
</dbReference>
<name>A0A0C1C6X3_9BACT</name>
<sequence>MFSEGFMRKYIFWILLLFSYPPLHCQSNLPRLDELSIEEKVGQLLMVHFYGTEANGDAKKLIQDFHIGGIIYYEWANGLADAQQVQILSRGLQSLAQERAHPIPLFLAIDQEGGVVNRLKNGFTQFPGNYALGQIKKAGDAEACAYATGLELKSVGINVNLAPVVDVNCNEKNPIIGIRAFGSSPKDVASLGKEMMEGFRKSSILSVLKHFPGHGDVEVDSHQALPCLNKTRGELDQVELYPFHQLLPLSEAVMTSHLFVPALDAKTCITFSCDAVTQVLRKEMGFEGVILTDSLAMQGCLGQSQGVVDAAIQSFKAGHDVLLLGGKQLLGEGGGFEITIDEIAKIHQTLVFLVQTGEISEQRLDASVRRILAAKKIYACQDLALSFDPSIHQQLAQKVADTATEVKYCQLQEKVSLKTQRILLVSPSICQEAIEKSDLVHLAPLTTRYFYDSLSPEKEAFDAGVALAARSDLCVFCTYNAWRYPQQVTFVEALIKEGLPVIVVAGRDPWDQTLFSKASIVICTYSPVCCSFNSAAHLIRQEYQCATTNP</sequence>
<dbReference type="PROSITE" id="PS00775">
    <property type="entry name" value="GLYCOSYL_HYDROL_F3"/>
    <property type="match status" value="1"/>
</dbReference>
<gene>
    <name evidence="7" type="primary">ybbD</name>
    <name evidence="7" type="ORF">DB43_HD00310</name>
</gene>
<evidence type="ECO:0000256" key="4">
    <source>
        <dbReference type="ARBA" id="ARBA00022801"/>
    </source>
</evidence>
<evidence type="ECO:0000313" key="7">
    <source>
        <dbReference type="EMBL" id="KIA76905.1"/>
    </source>
</evidence>
<dbReference type="PANTHER" id="PTHR30480">
    <property type="entry name" value="BETA-HEXOSAMINIDASE-RELATED"/>
    <property type="match status" value="1"/>
</dbReference>
<dbReference type="Proteomes" id="UP000031307">
    <property type="component" value="Unassembled WGS sequence"/>
</dbReference>
<dbReference type="Pfam" id="PF00933">
    <property type="entry name" value="Glyco_hydro_3"/>
    <property type="match status" value="1"/>
</dbReference>
<proteinExistence type="inferred from homology"/>
<evidence type="ECO:0000256" key="1">
    <source>
        <dbReference type="ARBA" id="ARBA00001231"/>
    </source>
</evidence>
<evidence type="ECO:0000256" key="3">
    <source>
        <dbReference type="ARBA" id="ARBA00012663"/>
    </source>
</evidence>
<dbReference type="SUPFAM" id="SSF51445">
    <property type="entry name" value="(Trans)glycosidases"/>
    <property type="match status" value="1"/>
</dbReference>
<dbReference type="PANTHER" id="PTHR30480:SF13">
    <property type="entry name" value="BETA-HEXOSAMINIDASE"/>
    <property type="match status" value="1"/>
</dbReference>
<accession>A0A0C1C6X3</accession>
<comment type="caution">
    <text evidence="7">The sequence shown here is derived from an EMBL/GenBank/DDBJ whole genome shotgun (WGS) entry which is preliminary data.</text>
</comment>
<protein>
    <recommendedName>
        <fullName evidence="3">beta-N-acetylhexosaminidase</fullName>
        <ecNumber evidence="3">3.2.1.52</ecNumber>
    </recommendedName>
</protein>
<dbReference type="InterPro" id="IPR050226">
    <property type="entry name" value="NagZ_Beta-hexosaminidase"/>
</dbReference>
<evidence type="ECO:0000259" key="6">
    <source>
        <dbReference type="Pfam" id="PF00933"/>
    </source>
</evidence>
<dbReference type="GO" id="GO:0004563">
    <property type="term" value="F:beta-N-acetylhexosaminidase activity"/>
    <property type="evidence" value="ECO:0007669"/>
    <property type="project" value="UniProtKB-EC"/>
</dbReference>
<organism evidence="7 8">
    <name type="scientific">Parachlamydia acanthamoebae</name>
    <dbReference type="NCBI Taxonomy" id="83552"/>
    <lineage>
        <taxon>Bacteria</taxon>
        <taxon>Pseudomonadati</taxon>
        <taxon>Chlamydiota</taxon>
        <taxon>Chlamydiia</taxon>
        <taxon>Parachlamydiales</taxon>
        <taxon>Parachlamydiaceae</taxon>
        <taxon>Parachlamydia</taxon>
    </lineage>
</organism>
<dbReference type="InterPro" id="IPR017853">
    <property type="entry name" value="GH"/>
</dbReference>
<keyword evidence="5" id="KW-0326">Glycosidase</keyword>
<feature type="domain" description="Glycoside hydrolase family 3 N-terminal" evidence="6">
    <location>
        <begin position="37"/>
        <end position="373"/>
    </location>
</feature>
<dbReference type="PATRIC" id="fig|83552.4.peg.1967"/>
<dbReference type="InterPro" id="IPR019800">
    <property type="entry name" value="Glyco_hydro_3_AS"/>
</dbReference>
<comment type="catalytic activity">
    <reaction evidence="1">
        <text>Hydrolysis of terminal non-reducing N-acetyl-D-hexosamine residues in N-acetyl-beta-D-hexosaminides.</text>
        <dbReference type="EC" id="3.2.1.52"/>
    </reaction>
</comment>
<keyword evidence="7" id="KW-0449">Lipoprotein</keyword>
<dbReference type="GO" id="GO:0005975">
    <property type="term" value="P:carbohydrate metabolic process"/>
    <property type="evidence" value="ECO:0007669"/>
    <property type="project" value="InterPro"/>
</dbReference>
<dbReference type="Gene3D" id="3.20.20.300">
    <property type="entry name" value="Glycoside hydrolase, family 3, N-terminal domain"/>
    <property type="match status" value="1"/>
</dbReference>
<reference evidence="7 8" key="1">
    <citation type="journal article" date="2014" name="Mol. Biol. Evol.">
        <title>Massive expansion of Ubiquitination-related gene families within the Chlamydiae.</title>
        <authorList>
            <person name="Domman D."/>
            <person name="Collingro A."/>
            <person name="Lagkouvardos I."/>
            <person name="Gehre L."/>
            <person name="Weinmaier T."/>
            <person name="Rattei T."/>
            <person name="Subtil A."/>
            <person name="Horn M."/>
        </authorList>
    </citation>
    <scope>NUCLEOTIDE SEQUENCE [LARGE SCALE GENOMIC DNA]</scope>
    <source>
        <strain evidence="7 8">OEW1</strain>
    </source>
</reference>
<comment type="similarity">
    <text evidence="2">Belongs to the glycosyl hydrolase 3 family.</text>
</comment>
<keyword evidence="4" id="KW-0378">Hydrolase</keyword>
<dbReference type="AlphaFoldDB" id="A0A0C1C6X3"/>
<evidence type="ECO:0000256" key="2">
    <source>
        <dbReference type="ARBA" id="ARBA00005336"/>
    </source>
</evidence>
<dbReference type="InterPro" id="IPR036962">
    <property type="entry name" value="Glyco_hydro_3_N_sf"/>
</dbReference>